<evidence type="ECO:0000256" key="3">
    <source>
        <dbReference type="ARBA" id="ARBA00023082"/>
    </source>
</evidence>
<sequence length="848" mass="93512">MQKDQTIISLLDREPEEGMALLIEEYSGLLWTVCHQYLQNTEDVKECVNEIFSEFYLHRERFDPEKGALKGYLAVIARRCAQRRWRENQRWEGAAPQEQEESDPFSRMESKDELEAALAALEPLDEQIVRMKYYGGMTAREIAASLGLPYETVKKRYQRSMKKLLKGLAIGLVVAALLGLLAACTYAVLRHFGFVPGYGVSSGSAAVYVLESGTVVSGEQYEFHLEDAYWQEGSFIADLTLYGENNPYQNYLSTSLSGLDNVRHISKSHDGQTAAGGYSLRVIFEGELPEGVGNTLCLTMTLDGTDIPVTLSAADKSSVEEAGFYAVTESDGGLLAVPRIENGELVVSIHPLNEGEFSTYFFLNQGVWKGYGGPDQPVTVVSPDGAVWKGEPASYNPFSGDTYLDWYFGPAQPGNYILHIPYVYQYPAADKAPRSAEAILDGDGSGAGTCLSLPGGRLMFGEPAPIFDVTAYCDTVSDMHNTLGYQWWSLETIWEGKDPERFPAAIPAAAEQTGHTVVDGMSCSNTEIKLWTRAAADPDTGSLYTMSPGYVLGAMEGWDSVAFSIQTESVCYRWNHSFSIPMTVPPEEEREKFTQSAGDYTLTAVPRRVSDQVILSLRPASEKDHLLPSGSIVRSPLTAMGEADEPITLTDTCGRVYMGNFRPGRTDAYSDWDFGDVPTGQYTLHVPYLYTTVRGEHHMDIPLPQEEGQELSVESLPLDYETTLVLNTITGMGPAENFEPSAGAAAITHSNGAISTPENAPLTSILDLSLESGKEEYILVDVGIRLWMTEEASFLGACERQYSFEETGVRFSGLLLHHVPGLYTADFTFVNPTYRWNHTFDIPVTIPE</sequence>
<dbReference type="Pfam" id="PF04542">
    <property type="entry name" value="Sigma70_r2"/>
    <property type="match status" value="1"/>
</dbReference>
<evidence type="ECO:0000256" key="2">
    <source>
        <dbReference type="ARBA" id="ARBA00023015"/>
    </source>
</evidence>
<keyword evidence="6" id="KW-1133">Transmembrane helix</keyword>
<name>A0ABT1RZG5_9FIRM</name>
<dbReference type="InterPro" id="IPR007627">
    <property type="entry name" value="RNA_pol_sigma70_r2"/>
</dbReference>
<comment type="caution">
    <text evidence="8">The sequence shown here is derived from an EMBL/GenBank/DDBJ whole genome shotgun (WGS) entry which is preliminary data.</text>
</comment>
<reference evidence="8 9" key="1">
    <citation type="submission" date="2022-06" db="EMBL/GenBank/DDBJ databases">
        <title>Isolation of gut microbiota from human fecal samples.</title>
        <authorList>
            <person name="Pamer E.G."/>
            <person name="Barat B."/>
            <person name="Waligurski E."/>
            <person name="Medina S."/>
            <person name="Paddock L."/>
            <person name="Mostad J."/>
        </authorList>
    </citation>
    <scope>NUCLEOTIDE SEQUENCE [LARGE SCALE GENOMIC DNA]</scope>
    <source>
        <strain evidence="8 9">DFI.9.73</strain>
    </source>
</reference>
<feature type="transmembrane region" description="Helical" evidence="6">
    <location>
        <begin position="164"/>
        <end position="189"/>
    </location>
</feature>
<dbReference type="PROSITE" id="PS00622">
    <property type="entry name" value="HTH_LUXR_1"/>
    <property type="match status" value="1"/>
</dbReference>
<dbReference type="GeneID" id="90533678"/>
<accession>A0ABT1RZG5</accession>
<dbReference type="Gene3D" id="1.10.10.10">
    <property type="entry name" value="Winged helix-like DNA-binding domain superfamily/Winged helix DNA-binding domain"/>
    <property type="match status" value="1"/>
</dbReference>
<dbReference type="NCBIfam" id="TIGR02937">
    <property type="entry name" value="sigma70-ECF"/>
    <property type="match status" value="1"/>
</dbReference>
<dbReference type="SUPFAM" id="SSF88946">
    <property type="entry name" value="Sigma2 domain of RNA polymerase sigma factors"/>
    <property type="match status" value="1"/>
</dbReference>
<dbReference type="InterPro" id="IPR000792">
    <property type="entry name" value="Tscrpt_reg_LuxR_C"/>
</dbReference>
<dbReference type="CDD" id="cd06171">
    <property type="entry name" value="Sigma70_r4"/>
    <property type="match status" value="1"/>
</dbReference>
<gene>
    <name evidence="8" type="ORF">NE695_09045</name>
</gene>
<evidence type="ECO:0000256" key="6">
    <source>
        <dbReference type="SAM" id="Phobius"/>
    </source>
</evidence>
<keyword evidence="6" id="KW-0812">Transmembrane</keyword>
<keyword evidence="6" id="KW-0472">Membrane</keyword>
<feature type="domain" description="HTH luxR-type" evidence="7">
    <location>
        <begin position="136"/>
        <end position="163"/>
    </location>
</feature>
<dbReference type="Proteomes" id="UP001524473">
    <property type="component" value="Unassembled WGS sequence"/>
</dbReference>
<keyword evidence="2" id="KW-0805">Transcription regulation</keyword>
<dbReference type="Gene3D" id="1.10.1740.10">
    <property type="match status" value="1"/>
</dbReference>
<dbReference type="InterPro" id="IPR013324">
    <property type="entry name" value="RNA_pol_sigma_r3/r4-like"/>
</dbReference>
<dbReference type="InterPro" id="IPR039425">
    <property type="entry name" value="RNA_pol_sigma-70-like"/>
</dbReference>
<keyword evidence="4" id="KW-0238">DNA-binding</keyword>
<dbReference type="InterPro" id="IPR013325">
    <property type="entry name" value="RNA_pol_sigma_r2"/>
</dbReference>
<dbReference type="RefSeq" id="WP_066866979.1">
    <property type="nucleotide sequence ID" value="NZ_CABKVV010000014.1"/>
</dbReference>
<dbReference type="EMBL" id="JANFZH010000018">
    <property type="protein sequence ID" value="MCQ4840061.1"/>
    <property type="molecule type" value="Genomic_DNA"/>
</dbReference>
<evidence type="ECO:0000256" key="1">
    <source>
        <dbReference type="ARBA" id="ARBA00010641"/>
    </source>
</evidence>
<evidence type="ECO:0000256" key="4">
    <source>
        <dbReference type="ARBA" id="ARBA00023125"/>
    </source>
</evidence>
<dbReference type="PANTHER" id="PTHR43133">
    <property type="entry name" value="RNA POLYMERASE ECF-TYPE SIGMA FACTO"/>
    <property type="match status" value="1"/>
</dbReference>
<organism evidence="8 9">
    <name type="scientific">Neglectibacter timonensis</name>
    <dbReference type="NCBI Taxonomy" id="1776382"/>
    <lineage>
        <taxon>Bacteria</taxon>
        <taxon>Bacillati</taxon>
        <taxon>Bacillota</taxon>
        <taxon>Clostridia</taxon>
        <taxon>Eubacteriales</taxon>
        <taxon>Oscillospiraceae</taxon>
        <taxon>Neglectibacter</taxon>
    </lineage>
</organism>
<keyword evidence="5" id="KW-0804">Transcription</keyword>
<evidence type="ECO:0000313" key="9">
    <source>
        <dbReference type="Proteomes" id="UP001524473"/>
    </source>
</evidence>
<dbReference type="InterPro" id="IPR013249">
    <property type="entry name" value="RNA_pol_sigma70_r4_t2"/>
</dbReference>
<protein>
    <submittedName>
        <fullName evidence="8">Sigma-70 family RNA polymerase sigma factor</fullName>
    </submittedName>
</protein>
<dbReference type="InterPro" id="IPR014284">
    <property type="entry name" value="RNA_pol_sigma-70_dom"/>
</dbReference>
<keyword evidence="3" id="KW-0731">Sigma factor</keyword>
<evidence type="ECO:0000259" key="7">
    <source>
        <dbReference type="PROSITE" id="PS00622"/>
    </source>
</evidence>
<dbReference type="PANTHER" id="PTHR43133:SF8">
    <property type="entry name" value="RNA POLYMERASE SIGMA FACTOR HI_1459-RELATED"/>
    <property type="match status" value="1"/>
</dbReference>
<comment type="similarity">
    <text evidence="1">Belongs to the sigma-70 factor family. ECF subfamily.</text>
</comment>
<keyword evidence="9" id="KW-1185">Reference proteome</keyword>
<dbReference type="Pfam" id="PF08281">
    <property type="entry name" value="Sigma70_r4_2"/>
    <property type="match status" value="1"/>
</dbReference>
<evidence type="ECO:0000313" key="8">
    <source>
        <dbReference type="EMBL" id="MCQ4840061.1"/>
    </source>
</evidence>
<dbReference type="InterPro" id="IPR036388">
    <property type="entry name" value="WH-like_DNA-bd_sf"/>
</dbReference>
<evidence type="ECO:0000256" key="5">
    <source>
        <dbReference type="ARBA" id="ARBA00023163"/>
    </source>
</evidence>
<dbReference type="SUPFAM" id="SSF88659">
    <property type="entry name" value="Sigma3 and sigma4 domains of RNA polymerase sigma factors"/>
    <property type="match status" value="1"/>
</dbReference>
<proteinExistence type="inferred from homology"/>